<dbReference type="AlphaFoldDB" id="A0A9P6LF49"/>
<feature type="region of interest" description="Disordered" evidence="1">
    <location>
        <begin position="1"/>
        <end position="38"/>
    </location>
</feature>
<reference evidence="2" key="2">
    <citation type="submission" date="2020-11" db="EMBL/GenBank/DDBJ databases">
        <title>Whole genome sequencing of Colletotrichum sp.</title>
        <authorList>
            <person name="Li H."/>
        </authorList>
    </citation>
    <scope>NUCLEOTIDE SEQUENCE</scope>
    <source>
        <strain evidence="2">CkLH20</strain>
    </source>
</reference>
<keyword evidence="3" id="KW-1185">Reference proteome</keyword>
<dbReference type="Proteomes" id="UP000781932">
    <property type="component" value="Unassembled WGS sequence"/>
</dbReference>
<name>A0A9P6LF49_9PEZI</name>
<accession>A0A9P6LF49</accession>
<comment type="caution">
    <text evidence="2">The sequence shown here is derived from an EMBL/GenBank/DDBJ whole genome shotgun (WGS) entry which is preliminary data.</text>
</comment>
<dbReference type="RefSeq" id="XP_038740584.1">
    <property type="nucleotide sequence ID" value="XM_038894006.1"/>
</dbReference>
<organism evidence="2 3">
    <name type="scientific">Colletotrichum karsti</name>
    <dbReference type="NCBI Taxonomy" id="1095194"/>
    <lineage>
        <taxon>Eukaryota</taxon>
        <taxon>Fungi</taxon>
        <taxon>Dikarya</taxon>
        <taxon>Ascomycota</taxon>
        <taxon>Pezizomycotina</taxon>
        <taxon>Sordariomycetes</taxon>
        <taxon>Hypocreomycetidae</taxon>
        <taxon>Glomerellales</taxon>
        <taxon>Glomerellaceae</taxon>
        <taxon>Colletotrichum</taxon>
        <taxon>Colletotrichum boninense species complex</taxon>
    </lineage>
</organism>
<protein>
    <submittedName>
        <fullName evidence="2">Uncharacterized protein</fullName>
    </submittedName>
</protein>
<reference evidence="2" key="1">
    <citation type="submission" date="2020-03" db="EMBL/GenBank/DDBJ databases">
        <authorList>
            <person name="He L."/>
        </authorList>
    </citation>
    <scope>NUCLEOTIDE SEQUENCE</scope>
    <source>
        <strain evidence="2">CkLH20</strain>
    </source>
</reference>
<dbReference type="GeneID" id="62167080"/>
<sequence length="341" mass="39681">MEKLQQHPELLKRGGRQPQTRSLREPPPKRKIVVHQAPTHDGSQAYVAYAVPETVADDDEASLTAHRPPYAFVFYDTTPEALRPGRSRELACEIFERTYRERRATTASPDRIEVIAMPMPQPFSSDIWDSEKQWKHLRDPKPIEPRGHDDRFDYVFPWLVDRVRACVLHYEAELKSRRSIEDRKVAESWYLPERIGDEAYARGIFLISRLEEVVDDTCSEYGSPQNWLAALGWTIRVSHEDWYPISDERADNSVYGSVLQVLLQPREERWENVAGVTLGEEPWSHIAWKKVAFELIGKLLEAPEHGVEKFYNHYVTDGILKLELESFRKEANRDPEDRVGF</sequence>
<dbReference type="EMBL" id="JAATWM020000047">
    <property type="protein sequence ID" value="KAF9871123.1"/>
    <property type="molecule type" value="Genomic_DNA"/>
</dbReference>
<evidence type="ECO:0000313" key="3">
    <source>
        <dbReference type="Proteomes" id="UP000781932"/>
    </source>
</evidence>
<evidence type="ECO:0000313" key="2">
    <source>
        <dbReference type="EMBL" id="KAF9871123.1"/>
    </source>
</evidence>
<dbReference type="OrthoDB" id="4837163at2759"/>
<feature type="compositionally biased region" description="Basic and acidic residues" evidence="1">
    <location>
        <begin position="1"/>
        <end position="12"/>
    </location>
</feature>
<proteinExistence type="predicted"/>
<gene>
    <name evidence="2" type="ORF">CkaCkLH20_11292</name>
</gene>
<evidence type="ECO:0000256" key="1">
    <source>
        <dbReference type="SAM" id="MobiDB-lite"/>
    </source>
</evidence>